<keyword evidence="4" id="KW-0808">Transferase</keyword>
<evidence type="ECO:0000256" key="9">
    <source>
        <dbReference type="ARBA" id="ARBA00023268"/>
    </source>
</evidence>
<dbReference type="PANTHER" id="PTHR13847:SF283">
    <property type="entry name" value="TRNA 5-METHYLAMINOMETHYL-2-THIOURIDINE BIOSYNTHESIS BIFUNCTIONAL PROTEIN MNMC"/>
    <property type="match status" value="1"/>
</dbReference>
<dbReference type="GO" id="GO:0032259">
    <property type="term" value="P:methylation"/>
    <property type="evidence" value="ECO:0007669"/>
    <property type="project" value="UniProtKB-KW"/>
</dbReference>
<evidence type="ECO:0000256" key="7">
    <source>
        <dbReference type="ARBA" id="ARBA00022827"/>
    </source>
</evidence>
<dbReference type="SUPFAM" id="SSF51971">
    <property type="entry name" value="Nucleotide-binding domain"/>
    <property type="match status" value="1"/>
</dbReference>
<dbReference type="GO" id="GO:0016491">
    <property type="term" value="F:oxidoreductase activity"/>
    <property type="evidence" value="ECO:0007669"/>
    <property type="project" value="UniProtKB-KW"/>
</dbReference>
<dbReference type="Gene3D" id="3.50.50.60">
    <property type="entry name" value="FAD/NAD(P)-binding domain"/>
    <property type="match status" value="1"/>
</dbReference>
<dbReference type="PANTHER" id="PTHR13847">
    <property type="entry name" value="SARCOSINE DEHYDROGENASE-RELATED"/>
    <property type="match status" value="1"/>
</dbReference>
<dbReference type="Proteomes" id="UP000198379">
    <property type="component" value="Unassembled WGS sequence"/>
</dbReference>
<keyword evidence="9" id="KW-0511">Multifunctional enzyme</keyword>
<evidence type="ECO:0000256" key="5">
    <source>
        <dbReference type="ARBA" id="ARBA00022691"/>
    </source>
</evidence>
<organism evidence="11 12">
    <name type="scientific">Dokdonia pacifica</name>
    <dbReference type="NCBI Taxonomy" id="1627892"/>
    <lineage>
        <taxon>Bacteria</taxon>
        <taxon>Pseudomonadati</taxon>
        <taxon>Bacteroidota</taxon>
        <taxon>Flavobacteriia</taxon>
        <taxon>Flavobacteriales</taxon>
        <taxon>Flavobacteriaceae</taxon>
        <taxon>Dokdonia</taxon>
    </lineage>
</organism>
<evidence type="ECO:0000256" key="3">
    <source>
        <dbReference type="ARBA" id="ARBA00022630"/>
    </source>
</evidence>
<keyword evidence="12" id="KW-1185">Reference proteome</keyword>
<accession>A0A239DI58</accession>
<dbReference type="InterPro" id="IPR036188">
    <property type="entry name" value="FAD/NAD-bd_sf"/>
</dbReference>
<keyword evidence="8" id="KW-0560">Oxidoreductase</keyword>
<keyword evidence="3" id="KW-0285">Flavoprotein</keyword>
<keyword evidence="7" id="KW-0274">FAD</keyword>
<dbReference type="AlphaFoldDB" id="A0A239DI58"/>
<evidence type="ECO:0000256" key="1">
    <source>
        <dbReference type="ARBA" id="ARBA00022490"/>
    </source>
</evidence>
<dbReference type="EMBL" id="FZNY01000011">
    <property type="protein sequence ID" value="SNS31568.1"/>
    <property type="molecule type" value="Genomic_DNA"/>
</dbReference>
<dbReference type="RefSeq" id="WP_089373760.1">
    <property type="nucleotide sequence ID" value="NZ_BMEP01000008.1"/>
</dbReference>
<dbReference type="Gene3D" id="3.30.9.10">
    <property type="entry name" value="D-Amino Acid Oxidase, subunit A, domain 2"/>
    <property type="match status" value="1"/>
</dbReference>
<sequence>MQKVDYIIVGLGLAGIAFCEQLENAGKSFLVFDNGLGGASRVAAGLYNPVILKRYTLPWKAIEQLDIAIPYFKRIERKIQTQCIQELPVQKVFSSIEDQNNWFTASDKPELERFVSTELISDTNPFINAPYAYGRVLETGRIDIKILQKKYQAYLESKNAFAKADFDYSAIEFTEHGIAYKGIRAKRIVFAEGYGMKNNPYFKQLPLVGNKGEYIIVKATHLKLTAAIKTSFFIVPLGDDLYKVGATFNWENKDIVPTKSAREELIQKFTSLVSCEYEIIDQEVGIRPTVSDRRALLGVHPEYPQLVVFNGLGTRGIMMSAMLAINLYEHLENGEDLLEEVNIKRFDKNK</sequence>
<evidence type="ECO:0000256" key="2">
    <source>
        <dbReference type="ARBA" id="ARBA00022603"/>
    </source>
</evidence>
<feature type="domain" description="FAD dependent oxidoreductase" evidence="10">
    <location>
        <begin position="5"/>
        <end position="324"/>
    </location>
</feature>
<evidence type="ECO:0000256" key="4">
    <source>
        <dbReference type="ARBA" id="ARBA00022679"/>
    </source>
</evidence>
<dbReference type="GO" id="GO:0005737">
    <property type="term" value="C:cytoplasm"/>
    <property type="evidence" value="ECO:0007669"/>
    <property type="project" value="TreeGrafter"/>
</dbReference>
<dbReference type="GO" id="GO:0008168">
    <property type="term" value="F:methyltransferase activity"/>
    <property type="evidence" value="ECO:0007669"/>
    <property type="project" value="UniProtKB-KW"/>
</dbReference>
<name>A0A239DI58_9FLAO</name>
<gene>
    <name evidence="11" type="ORF">SAMN06265376_1117</name>
</gene>
<evidence type="ECO:0000256" key="6">
    <source>
        <dbReference type="ARBA" id="ARBA00022694"/>
    </source>
</evidence>
<protein>
    <submittedName>
        <fullName evidence="11">Glycine/D-amino acid oxidase</fullName>
    </submittedName>
</protein>
<dbReference type="OrthoDB" id="214253at2"/>
<keyword evidence="1" id="KW-0963">Cytoplasm</keyword>
<keyword evidence="2" id="KW-0489">Methyltransferase</keyword>
<evidence type="ECO:0000259" key="10">
    <source>
        <dbReference type="Pfam" id="PF01266"/>
    </source>
</evidence>
<evidence type="ECO:0000256" key="8">
    <source>
        <dbReference type="ARBA" id="ARBA00023002"/>
    </source>
</evidence>
<evidence type="ECO:0000313" key="12">
    <source>
        <dbReference type="Proteomes" id="UP000198379"/>
    </source>
</evidence>
<reference evidence="11 12" key="1">
    <citation type="submission" date="2017-06" db="EMBL/GenBank/DDBJ databases">
        <authorList>
            <person name="Kim H.J."/>
            <person name="Triplett B.A."/>
        </authorList>
    </citation>
    <scope>NUCLEOTIDE SEQUENCE [LARGE SCALE GENOMIC DNA]</scope>
    <source>
        <strain evidence="11 12">DSM 25597</strain>
    </source>
</reference>
<dbReference type="GO" id="GO:0008033">
    <property type="term" value="P:tRNA processing"/>
    <property type="evidence" value="ECO:0007669"/>
    <property type="project" value="UniProtKB-KW"/>
</dbReference>
<proteinExistence type="predicted"/>
<dbReference type="SUPFAM" id="SSF54373">
    <property type="entry name" value="FAD-linked reductases, C-terminal domain"/>
    <property type="match status" value="1"/>
</dbReference>
<evidence type="ECO:0000313" key="11">
    <source>
        <dbReference type="EMBL" id="SNS31568.1"/>
    </source>
</evidence>
<dbReference type="Pfam" id="PF01266">
    <property type="entry name" value="DAO"/>
    <property type="match status" value="1"/>
</dbReference>
<keyword evidence="6" id="KW-0819">tRNA processing</keyword>
<dbReference type="InterPro" id="IPR006076">
    <property type="entry name" value="FAD-dep_OxRdtase"/>
</dbReference>
<keyword evidence="5" id="KW-0949">S-adenosyl-L-methionine</keyword>